<keyword evidence="2" id="KW-1185">Reference proteome</keyword>
<name>A0A8X6WED8_TRICX</name>
<gene>
    <name evidence="1" type="ORF">TNCV_1241151</name>
</gene>
<proteinExistence type="predicted"/>
<evidence type="ECO:0000313" key="2">
    <source>
        <dbReference type="Proteomes" id="UP000887159"/>
    </source>
</evidence>
<dbReference type="AlphaFoldDB" id="A0A8X6WED8"/>
<evidence type="ECO:0000313" key="1">
    <source>
        <dbReference type="EMBL" id="GFY33265.1"/>
    </source>
</evidence>
<sequence length="178" mass="20077">MGHHHTGRPKCEIISMSISLTDELEEPQTTTCHSSKWTFKSLDLTPCGGIWKTKEIRFKSSYKIADHSALKTQGVKIRNKWWPGKVLELILIFGEAILNTSCTLNYALSSVKYLSPAEDKNATLYGALHLLVSHDSLLTFEEYQGTTSETVERSSYHDTPTRSSHCAYKARSIQARQI</sequence>
<reference evidence="1" key="1">
    <citation type="submission" date="2020-08" db="EMBL/GenBank/DDBJ databases">
        <title>Multicomponent nature underlies the extraordinary mechanical properties of spider dragline silk.</title>
        <authorList>
            <person name="Kono N."/>
            <person name="Nakamura H."/>
            <person name="Mori M."/>
            <person name="Yoshida Y."/>
            <person name="Ohtoshi R."/>
            <person name="Malay A.D."/>
            <person name="Moran D.A.P."/>
            <person name="Tomita M."/>
            <person name="Numata K."/>
            <person name="Arakawa K."/>
        </authorList>
    </citation>
    <scope>NUCLEOTIDE SEQUENCE</scope>
</reference>
<accession>A0A8X6WED8</accession>
<dbReference type="EMBL" id="BMAU01021409">
    <property type="protein sequence ID" value="GFY33265.1"/>
    <property type="molecule type" value="Genomic_DNA"/>
</dbReference>
<dbReference type="Proteomes" id="UP000887159">
    <property type="component" value="Unassembled WGS sequence"/>
</dbReference>
<comment type="caution">
    <text evidence="1">The sequence shown here is derived from an EMBL/GenBank/DDBJ whole genome shotgun (WGS) entry which is preliminary data.</text>
</comment>
<protein>
    <submittedName>
        <fullName evidence="1">Uncharacterized protein</fullName>
    </submittedName>
</protein>
<organism evidence="1 2">
    <name type="scientific">Trichonephila clavipes</name>
    <name type="common">Golden silk orbweaver</name>
    <name type="synonym">Nephila clavipes</name>
    <dbReference type="NCBI Taxonomy" id="2585209"/>
    <lineage>
        <taxon>Eukaryota</taxon>
        <taxon>Metazoa</taxon>
        <taxon>Ecdysozoa</taxon>
        <taxon>Arthropoda</taxon>
        <taxon>Chelicerata</taxon>
        <taxon>Arachnida</taxon>
        <taxon>Araneae</taxon>
        <taxon>Araneomorphae</taxon>
        <taxon>Entelegynae</taxon>
        <taxon>Araneoidea</taxon>
        <taxon>Nephilidae</taxon>
        <taxon>Trichonephila</taxon>
    </lineage>
</organism>